<feature type="region of interest" description="Disordered" evidence="1">
    <location>
        <begin position="1"/>
        <end position="213"/>
    </location>
</feature>
<reference evidence="3" key="1">
    <citation type="submission" date="2025-08" db="UniProtKB">
        <authorList>
            <consortium name="RefSeq"/>
        </authorList>
    </citation>
    <scope>IDENTIFICATION</scope>
    <source>
        <tissue evidence="3">Liver</tissue>
    </source>
</reference>
<organism evidence="2 3">
    <name type="scientific">Python bivittatus</name>
    <name type="common">Burmese python</name>
    <name type="synonym">Python molurus bivittatus</name>
    <dbReference type="NCBI Taxonomy" id="176946"/>
    <lineage>
        <taxon>Eukaryota</taxon>
        <taxon>Metazoa</taxon>
        <taxon>Chordata</taxon>
        <taxon>Craniata</taxon>
        <taxon>Vertebrata</taxon>
        <taxon>Euteleostomi</taxon>
        <taxon>Lepidosauria</taxon>
        <taxon>Squamata</taxon>
        <taxon>Bifurcata</taxon>
        <taxon>Unidentata</taxon>
        <taxon>Episquamata</taxon>
        <taxon>Toxicofera</taxon>
        <taxon>Serpentes</taxon>
        <taxon>Henophidia</taxon>
        <taxon>Pythonidae</taxon>
        <taxon>Python</taxon>
    </lineage>
</organism>
<dbReference type="Proteomes" id="UP000695026">
    <property type="component" value="Unplaced"/>
</dbReference>
<dbReference type="AlphaFoldDB" id="A0A9F2RBX4"/>
<feature type="compositionally biased region" description="Polar residues" evidence="1">
    <location>
        <begin position="142"/>
        <end position="161"/>
    </location>
</feature>
<sequence length="213" mass="23468">MSAAAPQPPFRGAEKSNGGAWLLEENHREQLLLSSGQVTEASRESDSAEGLHLQRQQEDDEDNDKWQQGRPQPSHVVEAPPPKENPWTRWKPPPNSGSLSPSSASAGGGFSSKDPELQSSTKVIKAGKLKIKKPSKADDFSDATNWPTPSEIASSECKNINNQNKKAPIKKEKEEKNERKSTNKIKENLEINPDIPGENVSEDEGQINNQKKK</sequence>
<evidence type="ECO:0000313" key="2">
    <source>
        <dbReference type="Proteomes" id="UP000695026"/>
    </source>
</evidence>
<protein>
    <submittedName>
        <fullName evidence="3">La-related protein 1</fullName>
    </submittedName>
</protein>
<dbReference type="OrthoDB" id="340227at2759"/>
<feature type="compositionally biased region" description="Basic residues" evidence="1">
    <location>
        <begin position="125"/>
        <end position="134"/>
    </location>
</feature>
<feature type="non-terminal residue" evidence="3">
    <location>
        <position position="213"/>
    </location>
</feature>
<feature type="compositionally biased region" description="Basic and acidic residues" evidence="1">
    <location>
        <begin position="169"/>
        <end position="189"/>
    </location>
</feature>
<name>A0A9F2RBX4_PYTBI</name>
<gene>
    <name evidence="3" type="primary">LOC103058424</name>
</gene>
<keyword evidence="2" id="KW-1185">Reference proteome</keyword>
<dbReference type="RefSeq" id="XP_007442890.1">
    <property type="nucleotide sequence ID" value="XM_007442828.2"/>
</dbReference>
<accession>A0A9F2RBX4</accession>
<dbReference type="KEGG" id="pbi:103058424"/>
<evidence type="ECO:0000256" key="1">
    <source>
        <dbReference type="SAM" id="MobiDB-lite"/>
    </source>
</evidence>
<feature type="compositionally biased region" description="Low complexity" evidence="1">
    <location>
        <begin position="96"/>
        <end position="105"/>
    </location>
</feature>
<evidence type="ECO:0000313" key="3">
    <source>
        <dbReference type="RefSeq" id="XP_007442890.1"/>
    </source>
</evidence>
<dbReference type="GeneID" id="103058424"/>
<proteinExistence type="predicted"/>